<protein>
    <recommendedName>
        <fullName evidence="5">Tetratricopeptide repeat protein</fullName>
    </recommendedName>
</protein>
<keyword evidence="4" id="KW-1185">Reference proteome</keyword>
<gene>
    <name evidence="3" type="ORF">F7D14_04825</name>
</gene>
<dbReference type="AlphaFoldDB" id="A0A6B8LZH4"/>
<name>A0A6B8LZH4_9HYPH</name>
<evidence type="ECO:0008006" key="5">
    <source>
        <dbReference type="Google" id="ProtNLM"/>
    </source>
</evidence>
<dbReference type="Gene3D" id="1.25.40.10">
    <property type="entry name" value="Tetratricopeptide repeat domain"/>
    <property type="match status" value="1"/>
</dbReference>
<dbReference type="InterPro" id="IPR011990">
    <property type="entry name" value="TPR-like_helical_dom_sf"/>
</dbReference>
<feature type="signal peptide" evidence="2">
    <location>
        <begin position="1"/>
        <end position="24"/>
    </location>
</feature>
<organism evidence="3 4">
    <name type="scientific">Methylocystis parvus</name>
    <dbReference type="NCBI Taxonomy" id="134"/>
    <lineage>
        <taxon>Bacteria</taxon>
        <taxon>Pseudomonadati</taxon>
        <taxon>Pseudomonadota</taxon>
        <taxon>Alphaproteobacteria</taxon>
        <taxon>Hyphomicrobiales</taxon>
        <taxon>Methylocystaceae</taxon>
        <taxon>Methylocystis</taxon>
    </lineage>
</organism>
<feature type="region of interest" description="Disordered" evidence="1">
    <location>
        <begin position="23"/>
        <end position="86"/>
    </location>
</feature>
<dbReference type="RefSeq" id="WP_154419691.1">
    <property type="nucleotide sequence ID" value="NZ_CP044331.1"/>
</dbReference>
<dbReference type="KEGG" id="mpar:F7D14_04825"/>
<feature type="region of interest" description="Disordered" evidence="1">
    <location>
        <begin position="704"/>
        <end position="770"/>
    </location>
</feature>
<feature type="compositionally biased region" description="Basic and acidic residues" evidence="1">
    <location>
        <begin position="51"/>
        <end position="63"/>
    </location>
</feature>
<keyword evidence="2" id="KW-0732">Signal</keyword>
<evidence type="ECO:0000256" key="1">
    <source>
        <dbReference type="SAM" id="MobiDB-lite"/>
    </source>
</evidence>
<evidence type="ECO:0000256" key="2">
    <source>
        <dbReference type="SAM" id="SignalP"/>
    </source>
</evidence>
<reference evidence="3 4" key="1">
    <citation type="submission" date="2019-09" db="EMBL/GenBank/DDBJ databases">
        <title>Isolation and complete genome sequencing of Methylocystis species.</title>
        <authorList>
            <person name="Rumah B.L."/>
            <person name="Stead C.E."/>
            <person name="Stevens B.C."/>
            <person name="Minton N.P."/>
            <person name="Grosse-Honebrink A."/>
            <person name="Zhang Y."/>
        </authorList>
    </citation>
    <scope>NUCLEOTIDE SEQUENCE [LARGE SCALE GENOMIC DNA]</scope>
    <source>
        <strain evidence="3 4">BRCS2</strain>
    </source>
</reference>
<sequence length="770" mass="84023">MPAMSRLILFALLAALAAGGPARAAAPLPGAKPANAKAPDGKAAKAAPAKAPDKKQQDAKPQDSDPGDPQAAINGKPKSKLARPRQLIPVVGDPVAPDDFALRYYASLRQTARVNAELTRLHALYPSYEPPQDLYEAPASNAIDEEPFWALFAADKIEDLKAAIDAKEREFPGWKPSADLATKLRRKELRLKITALWKADKILDLVDYLKKEDTSDLQDEVDMLWTIAEAYARARQNEDAVNMFKRILTTTKDPQIRVATIQKALGSLRMADVETLLASVPGASQGTGEFAQISIDITRARIAAYLHDERTEEVPPADMAKFEAYAKNSKDANQIGLVAWYDYKRRDFGAALEWFKLAIQNDGDAMIAHGLAHSLRALNMKREAEEVAYAWHEPLSNNMILFLDLLETDLTREIPPFIEADRLARYAKVTMEASSGEGAQALAWYAYNSCQWDVAKFWFERAVAWFPKDATVYGLALSNKRLKNEKGLYELANRYDGLFAKVVEILFPDNYYHPPSPCDQKGADKLHGAGVRTAAFIAPGPAMIPNAPPNYAPLDMNYAAQKNASYPLDLQPGQAEKRIQATLKAIRGKFPAQVDMANPLRFRATPILALLAQRAPAMGFPAAVDGTYRKDPATQPAPLVARRVPGVGPMPYEQYGFSLLPGWNGQETASWPPYSQQIAPAGTIWADQEADPAKAGLAVFDQRNPANARGLPPGGSPPATYGQQPVAGYGQQPPSRSFGAGSAGNYLGGYAPATPQRGSAYGQYPPPMSR</sequence>
<feature type="compositionally biased region" description="Low complexity" evidence="1">
    <location>
        <begin position="23"/>
        <end position="38"/>
    </location>
</feature>
<dbReference type="Proteomes" id="UP000422569">
    <property type="component" value="Chromosome"/>
</dbReference>
<evidence type="ECO:0000313" key="3">
    <source>
        <dbReference type="EMBL" id="QGM96864.1"/>
    </source>
</evidence>
<feature type="chain" id="PRO_5025440736" description="Tetratricopeptide repeat protein" evidence="2">
    <location>
        <begin position="25"/>
        <end position="770"/>
    </location>
</feature>
<proteinExistence type="predicted"/>
<dbReference type="SUPFAM" id="SSF48452">
    <property type="entry name" value="TPR-like"/>
    <property type="match status" value="1"/>
</dbReference>
<accession>A0A6B8LZH4</accession>
<evidence type="ECO:0000313" key="4">
    <source>
        <dbReference type="Proteomes" id="UP000422569"/>
    </source>
</evidence>
<dbReference type="EMBL" id="CP044331">
    <property type="protein sequence ID" value="QGM96864.1"/>
    <property type="molecule type" value="Genomic_DNA"/>
</dbReference>